<gene>
    <name evidence="1" type="ORF">FEF27_06800</name>
</gene>
<dbReference type="InterPro" id="IPR019587">
    <property type="entry name" value="Polyketide_cyclase/dehydratase"/>
</dbReference>
<name>A0A5R9AAT3_9MICC</name>
<evidence type="ECO:0000313" key="2">
    <source>
        <dbReference type="Proteomes" id="UP000306544"/>
    </source>
</evidence>
<protein>
    <submittedName>
        <fullName evidence="1">Polyketide cyclase</fullName>
    </submittedName>
</protein>
<evidence type="ECO:0000313" key="1">
    <source>
        <dbReference type="EMBL" id="TLP75738.1"/>
    </source>
</evidence>
<dbReference type="SUPFAM" id="SSF55961">
    <property type="entry name" value="Bet v1-like"/>
    <property type="match status" value="1"/>
</dbReference>
<dbReference type="Gene3D" id="3.30.530.20">
    <property type="match status" value="1"/>
</dbReference>
<sequence>MTQEYVVQASDTIDAPAARIFELLADPAKQAQWDGNNNVGEAESGQQVSAVGDVFTVRLTNDKVRDNHVVEFAQDRLIAWKPANEGQAPAGHLWRWQLEERGDGTTVVTHTYDWSELTDQARLPKARSIDASYLAASIERLKEVVTGR</sequence>
<dbReference type="AlphaFoldDB" id="A0A5R9AAT3"/>
<dbReference type="Pfam" id="PF10604">
    <property type="entry name" value="Polyketide_cyc2"/>
    <property type="match status" value="1"/>
</dbReference>
<keyword evidence="2" id="KW-1185">Reference proteome</keyword>
<dbReference type="OrthoDB" id="6624781at2"/>
<accession>A0A5R9AAT3</accession>
<comment type="caution">
    <text evidence="1">The sequence shown here is derived from an EMBL/GenBank/DDBJ whole genome shotgun (WGS) entry which is preliminary data.</text>
</comment>
<proteinExistence type="predicted"/>
<dbReference type="EMBL" id="VAWA01000007">
    <property type="protein sequence ID" value="TLP75738.1"/>
    <property type="molecule type" value="Genomic_DNA"/>
</dbReference>
<organism evidence="1 2">
    <name type="scientific">Nesterenkonia sphaerica</name>
    <dbReference type="NCBI Taxonomy" id="1804988"/>
    <lineage>
        <taxon>Bacteria</taxon>
        <taxon>Bacillati</taxon>
        <taxon>Actinomycetota</taxon>
        <taxon>Actinomycetes</taxon>
        <taxon>Micrococcales</taxon>
        <taxon>Micrococcaceae</taxon>
        <taxon>Nesterenkonia</taxon>
    </lineage>
</organism>
<dbReference type="Proteomes" id="UP000306544">
    <property type="component" value="Unassembled WGS sequence"/>
</dbReference>
<dbReference type="RefSeq" id="WP_138170103.1">
    <property type="nucleotide sequence ID" value="NZ_VAWA01000007.1"/>
</dbReference>
<dbReference type="InterPro" id="IPR023393">
    <property type="entry name" value="START-like_dom_sf"/>
</dbReference>
<reference evidence="1 2" key="1">
    <citation type="submission" date="2019-05" db="EMBL/GenBank/DDBJ databases">
        <title>Nesterenkonia sp. GY239, isolated from the Southern Atlantic Ocean.</title>
        <authorList>
            <person name="Zhang G."/>
        </authorList>
    </citation>
    <scope>NUCLEOTIDE SEQUENCE [LARGE SCALE GENOMIC DNA]</scope>
    <source>
        <strain evidence="1 2">GY239</strain>
    </source>
</reference>